<keyword evidence="6" id="KW-0238">DNA-binding</keyword>
<dbReference type="EMBL" id="CAXKWB010005040">
    <property type="protein sequence ID" value="CAL4076400.1"/>
    <property type="molecule type" value="Genomic_DNA"/>
</dbReference>
<evidence type="ECO:0000256" key="8">
    <source>
        <dbReference type="PROSITE-ProRule" id="PRU00042"/>
    </source>
</evidence>
<sequence>MSESVEKDKYANNFVQCVSFYNIANENKDSEMKHSTENYIKSDDKFYPQEVLQKSVNGISEVTVKIEGEVKEELINIQSVEIKLQEEIEINSEPIHREKLLQNSKCDLIKHKRTQTGNNPYKCKQCSKALSTKSGFIIHQRMDTGEKPYKCGQCDKAYSQNNTLIIHMRTHTGERPYQCSQCDKAFSQNSDLIKHLRTHTGEKPYQCSQCDKSFSLKTNLITHQR</sequence>
<dbReference type="FunFam" id="3.30.160.60:FF:000953">
    <property type="entry name" value="Zinc finger protein 691"/>
    <property type="match status" value="1"/>
</dbReference>
<feature type="non-terminal residue" evidence="10">
    <location>
        <position position="225"/>
    </location>
</feature>
<feature type="domain" description="C2H2-type" evidence="9">
    <location>
        <begin position="121"/>
        <end position="148"/>
    </location>
</feature>
<dbReference type="GO" id="GO:0000978">
    <property type="term" value="F:RNA polymerase II cis-regulatory region sequence-specific DNA binding"/>
    <property type="evidence" value="ECO:0007669"/>
    <property type="project" value="TreeGrafter"/>
</dbReference>
<comment type="subcellular location">
    <subcellularLocation>
        <location evidence="1">Nucleus</location>
    </subcellularLocation>
</comment>
<dbReference type="GO" id="GO:0008270">
    <property type="term" value="F:zinc ion binding"/>
    <property type="evidence" value="ECO:0007669"/>
    <property type="project" value="UniProtKB-KW"/>
</dbReference>
<evidence type="ECO:0000256" key="6">
    <source>
        <dbReference type="ARBA" id="ARBA00023125"/>
    </source>
</evidence>
<organism evidence="10 11">
    <name type="scientific">Meganyctiphanes norvegica</name>
    <name type="common">Northern krill</name>
    <name type="synonym">Thysanopoda norvegica</name>
    <dbReference type="NCBI Taxonomy" id="48144"/>
    <lineage>
        <taxon>Eukaryota</taxon>
        <taxon>Metazoa</taxon>
        <taxon>Ecdysozoa</taxon>
        <taxon>Arthropoda</taxon>
        <taxon>Crustacea</taxon>
        <taxon>Multicrustacea</taxon>
        <taxon>Malacostraca</taxon>
        <taxon>Eumalacostraca</taxon>
        <taxon>Eucarida</taxon>
        <taxon>Euphausiacea</taxon>
        <taxon>Euphausiidae</taxon>
        <taxon>Meganyctiphanes</taxon>
    </lineage>
</organism>
<dbReference type="Proteomes" id="UP001497623">
    <property type="component" value="Unassembled WGS sequence"/>
</dbReference>
<dbReference type="PANTHER" id="PTHR23226">
    <property type="entry name" value="ZINC FINGER AND SCAN DOMAIN-CONTAINING"/>
    <property type="match status" value="1"/>
</dbReference>
<evidence type="ECO:0000256" key="7">
    <source>
        <dbReference type="ARBA" id="ARBA00023242"/>
    </source>
</evidence>
<dbReference type="GO" id="GO:0000981">
    <property type="term" value="F:DNA-binding transcription factor activity, RNA polymerase II-specific"/>
    <property type="evidence" value="ECO:0007669"/>
    <property type="project" value="TreeGrafter"/>
</dbReference>
<evidence type="ECO:0000256" key="3">
    <source>
        <dbReference type="ARBA" id="ARBA00022737"/>
    </source>
</evidence>
<dbReference type="GO" id="GO:0005634">
    <property type="term" value="C:nucleus"/>
    <property type="evidence" value="ECO:0007669"/>
    <property type="project" value="UniProtKB-SubCell"/>
</dbReference>
<dbReference type="AlphaFoldDB" id="A0AAV2QE03"/>
<evidence type="ECO:0000313" key="11">
    <source>
        <dbReference type="Proteomes" id="UP001497623"/>
    </source>
</evidence>
<proteinExistence type="predicted"/>
<keyword evidence="11" id="KW-1185">Reference proteome</keyword>
<keyword evidence="2" id="KW-0479">Metal-binding</keyword>
<evidence type="ECO:0000256" key="2">
    <source>
        <dbReference type="ARBA" id="ARBA00022723"/>
    </source>
</evidence>
<evidence type="ECO:0000313" key="10">
    <source>
        <dbReference type="EMBL" id="CAL4076400.1"/>
    </source>
</evidence>
<feature type="domain" description="C2H2-type" evidence="9">
    <location>
        <begin position="149"/>
        <end position="176"/>
    </location>
</feature>
<dbReference type="Pfam" id="PF00096">
    <property type="entry name" value="zf-C2H2"/>
    <property type="match status" value="4"/>
</dbReference>
<name>A0AAV2QE03_MEGNR</name>
<keyword evidence="3" id="KW-0677">Repeat</keyword>
<comment type="caution">
    <text evidence="10">The sequence shown here is derived from an EMBL/GenBank/DDBJ whole genome shotgun (WGS) entry which is preliminary data.</text>
</comment>
<dbReference type="PROSITE" id="PS50157">
    <property type="entry name" value="ZINC_FINGER_C2H2_2"/>
    <property type="match status" value="4"/>
</dbReference>
<keyword evidence="4 8" id="KW-0863">Zinc-finger</keyword>
<dbReference type="FunFam" id="3.30.160.60:FF:002343">
    <property type="entry name" value="Zinc finger protein 33A"/>
    <property type="match status" value="2"/>
</dbReference>
<evidence type="ECO:0000256" key="1">
    <source>
        <dbReference type="ARBA" id="ARBA00004123"/>
    </source>
</evidence>
<feature type="domain" description="C2H2-type" evidence="9">
    <location>
        <begin position="177"/>
        <end position="204"/>
    </location>
</feature>
<protein>
    <recommendedName>
        <fullName evidence="9">C2H2-type domain-containing protein</fullName>
    </recommendedName>
</protein>
<dbReference type="PANTHER" id="PTHR23226:SF416">
    <property type="entry name" value="FI01424P"/>
    <property type="match status" value="1"/>
</dbReference>
<dbReference type="Gene3D" id="3.30.160.60">
    <property type="entry name" value="Classic Zinc Finger"/>
    <property type="match status" value="4"/>
</dbReference>
<feature type="domain" description="C2H2-type" evidence="9">
    <location>
        <begin position="205"/>
        <end position="225"/>
    </location>
</feature>
<evidence type="ECO:0000256" key="4">
    <source>
        <dbReference type="ARBA" id="ARBA00022771"/>
    </source>
</evidence>
<dbReference type="SUPFAM" id="SSF57667">
    <property type="entry name" value="beta-beta-alpha zinc fingers"/>
    <property type="match status" value="2"/>
</dbReference>
<accession>A0AAV2QE03</accession>
<evidence type="ECO:0000259" key="9">
    <source>
        <dbReference type="PROSITE" id="PS50157"/>
    </source>
</evidence>
<keyword evidence="5" id="KW-0862">Zinc</keyword>
<keyword evidence="7" id="KW-0539">Nucleus</keyword>
<dbReference type="InterPro" id="IPR036236">
    <property type="entry name" value="Znf_C2H2_sf"/>
</dbReference>
<dbReference type="FunFam" id="3.30.160.60:FF:000176">
    <property type="entry name" value="zinc finger protein 70"/>
    <property type="match status" value="1"/>
</dbReference>
<reference evidence="10 11" key="1">
    <citation type="submission" date="2024-05" db="EMBL/GenBank/DDBJ databases">
        <authorList>
            <person name="Wallberg A."/>
        </authorList>
    </citation>
    <scope>NUCLEOTIDE SEQUENCE [LARGE SCALE GENOMIC DNA]</scope>
</reference>
<dbReference type="PROSITE" id="PS00028">
    <property type="entry name" value="ZINC_FINGER_C2H2_1"/>
    <property type="match status" value="2"/>
</dbReference>
<evidence type="ECO:0000256" key="5">
    <source>
        <dbReference type="ARBA" id="ARBA00022833"/>
    </source>
</evidence>
<dbReference type="InterPro" id="IPR013087">
    <property type="entry name" value="Znf_C2H2_type"/>
</dbReference>
<dbReference type="SMART" id="SM00355">
    <property type="entry name" value="ZnF_C2H2"/>
    <property type="match status" value="4"/>
</dbReference>
<gene>
    <name evidence="10" type="ORF">MNOR_LOCUS10138</name>
</gene>